<feature type="domain" description="TadE-like" evidence="2">
    <location>
        <begin position="16"/>
        <end position="55"/>
    </location>
</feature>
<keyword evidence="1" id="KW-0812">Transmembrane</keyword>
<dbReference type="RefSeq" id="WP_191797245.1">
    <property type="nucleotide sequence ID" value="NZ_JACSQL010000001.1"/>
</dbReference>
<evidence type="ECO:0000313" key="4">
    <source>
        <dbReference type="Proteomes" id="UP000608071"/>
    </source>
</evidence>
<keyword evidence="1" id="KW-0472">Membrane</keyword>
<name>A0ABR8SSV0_9BACL</name>
<protein>
    <submittedName>
        <fullName evidence="3">Pilus assembly protein</fullName>
    </submittedName>
</protein>
<dbReference type="InterPro" id="IPR012495">
    <property type="entry name" value="TadE-like_dom"/>
</dbReference>
<dbReference type="EMBL" id="JACSQL010000001">
    <property type="protein sequence ID" value="MBD7966571.1"/>
    <property type="molecule type" value="Genomic_DNA"/>
</dbReference>
<accession>A0ABR8SSV0</accession>
<proteinExistence type="predicted"/>
<sequence length="224" mass="25307">MTNFLNRYHKLKNDDGSFTLEASLVFPVILFTLCLLMFFCVLLYQKSMLSQYASASSERSVYSWENSHKEPKTGAFLEDEYDRLYWRLADDHMLGSLFGTFGAESTSSISVPSEVLEGTLTSQKMSQTAASLPPMYSGTMEYENKFMNRQITTKIDQFVSLPMVGFLLNQDHKIHHSGKATVVEPDEFIRNIELIRYYGARFSGMGTPGDPSEIAQILGKLTGK</sequence>
<evidence type="ECO:0000313" key="3">
    <source>
        <dbReference type="EMBL" id="MBD7966571.1"/>
    </source>
</evidence>
<keyword evidence="4" id="KW-1185">Reference proteome</keyword>
<dbReference type="Pfam" id="PF07811">
    <property type="entry name" value="TadE"/>
    <property type="match status" value="1"/>
</dbReference>
<organism evidence="3 4">
    <name type="scientific">Paenibacillus gallinarum</name>
    <dbReference type="NCBI Taxonomy" id="2762232"/>
    <lineage>
        <taxon>Bacteria</taxon>
        <taxon>Bacillati</taxon>
        <taxon>Bacillota</taxon>
        <taxon>Bacilli</taxon>
        <taxon>Bacillales</taxon>
        <taxon>Paenibacillaceae</taxon>
        <taxon>Paenibacillus</taxon>
    </lineage>
</organism>
<comment type="caution">
    <text evidence="3">The sequence shown here is derived from an EMBL/GenBank/DDBJ whole genome shotgun (WGS) entry which is preliminary data.</text>
</comment>
<reference evidence="3 4" key="1">
    <citation type="submission" date="2020-08" db="EMBL/GenBank/DDBJ databases">
        <title>A Genomic Blueprint of the Chicken Gut Microbiome.</title>
        <authorList>
            <person name="Gilroy R."/>
            <person name="Ravi A."/>
            <person name="Getino M."/>
            <person name="Pursley I."/>
            <person name="Horton D.L."/>
            <person name="Alikhan N.-F."/>
            <person name="Baker D."/>
            <person name="Gharbi K."/>
            <person name="Hall N."/>
            <person name="Watson M."/>
            <person name="Adriaenssens E.M."/>
            <person name="Foster-Nyarko E."/>
            <person name="Jarju S."/>
            <person name="Secka A."/>
            <person name="Antonio M."/>
            <person name="Oren A."/>
            <person name="Chaudhuri R."/>
            <person name="La Ragione R.M."/>
            <person name="Hildebrand F."/>
            <person name="Pallen M.J."/>
        </authorList>
    </citation>
    <scope>NUCLEOTIDE SEQUENCE [LARGE SCALE GENOMIC DNA]</scope>
    <source>
        <strain evidence="3 4">Sa2BVA9</strain>
    </source>
</reference>
<feature type="transmembrane region" description="Helical" evidence="1">
    <location>
        <begin position="24"/>
        <end position="44"/>
    </location>
</feature>
<evidence type="ECO:0000259" key="2">
    <source>
        <dbReference type="Pfam" id="PF07811"/>
    </source>
</evidence>
<keyword evidence="1" id="KW-1133">Transmembrane helix</keyword>
<dbReference type="Proteomes" id="UP000608071">
    <property type="component" value="Unassembled WGS sequence"/>
</dbReference>
<evidence type="ECO:0000256" key="1">
    <source>
        <dbReference type="SAM" id="Phobius"/>
    </source>
</evidence>
<gene>
    <name evidence="3" type="ORF">H9647_00690</name>
</gene>